<evidence type="ECO:0000313" key="6">
    <source>
        <dbReference type="Proteomes" id="UP001139369"/>
    </source>
</evidence>
<keyword evidence="1 3" id="KW-0732">Signal</keyword>
<dbReference type="PANTHER" id="PTHR15337">
    <property type="entry name" value="ANTERIOR GRADIENT PROTEIN-RELATED"/>
    <property type="match status" value="1"/>
</dbReference>
<comment type="caution">
    <text evidence="5">The sequence shown here is derived from an EMBL/GenBank/DDBJ whole genome shotgun (WGS) entry which is preliminary data.</text>
</comment>
<proteinExistence type="predicted"/>
<reference evidence="5" key="1">
    <citation type="submission" date="2022-02" db="EMBL/GenBank/DDBJ databases">
        <title>Polaribacter sp. MSW13, isolated from seawater.</title>
        <authorList>
            <person name="Kristyanto S."/>
            <person name="Jung J."/>
            <person name="Jeon C.O."/>
        </authorList>
    </citation>
    <scope>NUCLEOTIDE SEQUENCE</scope>
    <source>
        <strain evidence="5">MSW13</strain>
    </source>
</reference>
<dbReference type="InterPro" id="IPR017937">
    <property type="entry name" value="Thioredoxin_CS"/>
</dbReference>
<dbReference type="RefSeq" id="WP_242178122.1">
    <property type="nucleotide sequence ID" value="NZ_JAKQYM010000004.1"/>
</dbReference>
<keyword evidence="6" id="KW-1185">Reference proteome</keyword>
<dbReference type="AlphaFoldDB" id="A0A9X1VM15"/>
<protein>
    <submittedName>
        <fullName evidence="5">DUF255 domain-containing protein</fullName>
    </submittedName>
</protein>
<organism evidence="5 6">
    <name type="scientific">Polaribacter marinus</name>
    <dbReference type="NCBI Taxonomy" id="2916838"/>
    <lineage>
        <taxon>Bacteria</taxon>
        <taxon>Pseudomonadati</taxon>
        <taxon>Bacteroidota</taxon>
        <taxon>Flavobacteriia</taxon>
        <taxon>Flavobacteriales</taxon>
        <taxon>Flavobacteriaceae</taxon>
    </lineage>
</organism>
<dbReference type="InterPro" id="IPR004879">
    <property type="entry name" value="Ssp411-like_TRX"/>
</dbReference>
<feature type="signal peptide" evidence="3">
    <location>
        <begin position="1"/>
        <end position="19"/>
    </location>
</feature>
<evidence type="ECO:0000256" key="3">
    <source>
        <dbReference type="SAM" id="SignalP"/>
    </source>
</evidence>
<evidence type="ECO:0000259" key="4">
    <source>
        <dbReference type="Pfam" id="PF03190"/>
    </source>
</evidence>
<evidence type="ECO:0000313" key="5">
    <source>
        <dbReference type="EMBL" id="MCI2228994.1"/>
    </source>
</evidence>
<name>A0A9X1VM15_9FLAO</name>
<evidence type="ECO:0000256" key="2">
    <source>
        <dbReference type="ARBA" id="ARBA00023284"/>
    </source>
</evidence>
<dbReference type="SUPFAM" id="SSF52833">
    <property type="entry name" value="Thioredoxin-like"/>
    <property type="match status" value="1"/>
</dbReference>
<dbReference type="EMBL" id="JAKQYM010000004">
    <property type="protein sequence ID" value="MCI2228994.1"/>
    <property type="molecule type" value="Genomic_DNA"/>
</dbReference>
<sequence>MKKIIFLFTFFLLSFALKAQDKINWLSFEKAIELNEKKPKPILISIYANWCGWCKKMDEETYSDKEIINYVNENFYAIKLNGEGKKDITYKDYTFKYQKKGRSQFHELAAVLTEGKLSYPTTVFMNNKEEILYKLPGYLSKRVLKKKLISYNQKHVKVSK</sequence>
<keyword evidence="2" id="KW-0676">Redox-active center</keyword>
<evidence type="ECO:0000256" key="1">
    <source>
        <dbReference type="ARBA" id="ARBA00022729"/>
    </source>
</evidence>
<dbReference type="InterPro" id="IPR051099">
    <property type="entry name" value="AGR/TXD"/>
</dbReference>
<dbReference type="PROSITE" id="PS00194">
    <property type="entry name" value="THIOREDOXIN_1"/>
    <property type="match status" value="1"/>
</dbReference>
<accession>A0A9X1VM15</accession>
<dbReference type="Pfam" id="PF03190">
    <property type="entry name" value="Thioredox_DsbH"/>
    <property type="match status" value="1"/>
</dbReference>
<dbReference type="Proteomes" id="UP001139369">
    <property type="component" value="Unassembled WGS sequence"/>
</dbReference>
<gene>
    <name evidence="5" type="ORF">MC378_07430</name>
</gene>
<feature type="domain" description="Spermatogenesis-associated protein 20-like TRX" evidence="4">
    <location>
        <begin position="18"/>
        <end position="140"/>
    </location>
</feature>
<dbReference type="PANTHER" id="PTHR15337:SF11">
    <property type="entry name" value="THIOREDOXIN DOMAIN-CONTAINING PROTEIN"/>
    <property type="match status" value="1"/>
</dbReference>
<dbReference type="Gene3D" id="3.40.30.10">
    <property type="entry name" value="Glutaredoxin"/>
    <property type="match status" value="1"/>
</dbReference>
<feature type="chain" id="PRO_5040781148" evidence="3">
    <location>
        <begin position="20"/>
        <end position="160"/>
    </location>
</feature>
<dbReference type="InterPro" id="IPR036249">
    <property type="entry name" value="Thioredoxin-like_sf"/>
</dbReference>